<proteinExistence type="predicted"/>
<accession>A0ABP0K237</accession>
<name>A0ABP0K237_9DINO</name>
<dbReference type="PANTHER" id="PTHR21228">
    <property type="entry name" value="FAST LEU-RICH DOMAIN-CONTAINING"/>
    <property type="match status" value="1"/>
</dbReference>
<evidence type="ECO:0000313" key="2">
    <source>
        <dbReference type="Proteomes" id="UP001642484"/>
    </source>
</evidence>
<dbReference type="EMBL" id="CAXAMN010007224">
    <property type="protein sequence ID" value="CAK9020831.1"/>
    <property type="molecule type" value="Genomic_DNA"/>
</dbReference>
<protein>
    <recommendedName>
        <fullName evidence="3">FAST kinase leucine-rich domain-containing protein</fullName>
    </recommendedName>
</protein>
<organism evidence="1 2">
    <name type="scientific">Durusdinium trenchii</name>
    <dbReference type="NCBI Taxonomy" id="1381693"/>
    <lineage>
        <taxon>Eukaryota</taxon>
        <taxon>Sar</taxon>
        <taxon>Alveolata</taxon>
        <taxon>Dinophyceae</taxon>
        <taxon>Suessiales</taxon>
        <taxon>Symbiodiniaceae</taxon>
        <taxon>Durusdinium</taxon>
    </lineage>
</organism>
<sequence>MAEASAIHMPFLKTLAPFARSRLPEANVQEMTQLAWAMATLEFHDEALLDALLTSSLKSLDTFSPAQLAGLAWSCARLIKKNSLLLDALLHVDLAPFDAQQLALFAWALARLGLRGAASAGESAFGRIATKVVELHAELRPQSVSNLAWCFAAAAYSTRAGGEPEHLLALAAQGMSSCEASTSRSSCARSSPGLCGATSQ</sequence>
<comment type="caution">
    <text evidence="1">The sequence shown here is derived from an EMBL/GenBank/DDBJ whole genome shotgun (WGS) entry which is preliminary data.</text>
</comment>
<dbReference type="InterPro" id="IPR050870">
    <property type="entry name" value="FAST_kinase"/>
</dbReference>
<keyword evidence="2" id="KW-1185">Reference proteome</keyword>
<dbReference type="Proteomes" id="UP001642484">
    <property type="component" value="Unassembled WGS sequence"/>
</dbReference>
<reference evidence="1 2" key="1">
    <citation type="submission" date="2024-02" db="EMBL/GenBank/DDBJ databases">
        <authorList>
            <person name="Chen Y."/>
            <person name="Shah S."/>
            <person name="Dougan E. K."/>
            <person name="Thang M."/>
            <person name="Chan C."/>
        </authorList>
    </citation>
    <scope>NUCLEOTIDE SEQUENCE [LARGE SCALE GENOMIC DNA]</scope>
</reference>
<evidence type="ECO:0000313" key="1">
    <source>
        <dbReference type="EMBL" id="CAK9020831.1"/>
    </source>
</evidence>
<gene>
    <name evidence="1" type="ORF">CCMP2556_LOCUS14199</name>
</gene>
<dbReference type="PANTHER" id="PTHR21228:SF40">
    <property type="entry name" value="LD45607P"/>
    <property type="match status" value="1"/>
</dbReference>
<evidence type="ECO:0008006" key="3">
    <source>
        <dbReference type="Google" id="ProtNLM"/>
    </source>
</evidence>